<dbReference type="Pfam" id="PF14832">
    <property type="entry name" value="Tautomerase_3"/>
    <property type="match status" value="1"/>
</dbReference>
<dbReference type="AlphaFoldDB" id="A0A117E4C5"/>
<organism evidence="3 4">
    <name type="scientific">Aspergillus niger</name>
    <dbReference type="NCBI Taxonomy" id="5061"/>
    <lineage>
        <taxon>Eukaryota</taxon>
        <taxon>Fungi</taxon>
        <taxon>Dikarya</taxon>
        <taxon>Ascomycota</taxon>
        <taxon>Pezizomycotina</taxon>
        <taxon>Eurotiomycetes</taxon>
        <taxon>Eurotiomycetidae</taxon>
        <taxon>Eurotiales</taxon>
        <taxon>Aspergillaceae</taxon>
        <taxon>Aspergillus</taxon>
        <taxon>Aspergillus subgen. Circumdati</taxon>
    </lineage>
</organism>
<dbReference type="Proteomes" id="UP000068243">
    <property type="component" value="Unassembled WGS sequence"/>
</dbReference>
<dbReference type="InterPro" id="IPR028116">
    <property type="entry name" value="Cis-CaaD-like"/>
</dbReference>
<name>A0A117E4C5_ASPNG</name>
<protein>
    <recommendedName>
        <fullName evidence="2">Tautomerase cis-CaaD-like domain-containing protein</fullName>
    </recommendedName>
</protein>
<reference evidence="4" key="1">
    <citation type="journal article" date="2016" name="Genome Announc.">
        <title>Draft genome sequence of Aspergillus niger strain An76.</title>
        <authorList>
            <person name="Gong W."/>
            <person name="Cheng Z."/>
            <person name="Zhang H."/>
            <person name="Liu L."/>
            <person name="Gao P."/>
            <person name="Wang L."/>
        </authorList>
    </citation>
    <scope>NUCLEOTIDE SEQUENCE [LARGE SCALE GENOMIC DNA]</scope>
    <source>
        <strain evidence="4">An76</strain>
    </source>
</reference>
<comment type="caution">
    <text evidence="3">The sequence shown here is derived from an EMBL/GenBank/DDBJ whole genome shotgun (WGS) entry which is preliminary data.</text>
</comment>
<feature type="compositionally biased region" description="Basic and acidic residues" evidence="1">
    <location>
        <begin position="42"/>
        <end position="62"/>
    </location>
</feature>
<evidence type="ECO:0000313" key="4">
    <source>
        <dbReference type="Proteomes" id="UP000068243"/>
    </source>
</evidence>
<proteinExistence type="predicted"/>
<dbReference type="InterPro" id="IPR014347">
    <property type="entry name" value="Tautomerase/MIF_sf"/>
</dbReference>
<dbReference type="VEuPathDB" id="FungiDB:An04g06340"/>
<feature type="compositionally biased region" description="Basic and acidic residues" evidence="1">
    <location>
        <begin position="144"/>
        <end position="154"/>
    </location>
</feature>
<accession>A0A117E4C5</accession>
<evidence type="ECO:0000259" key="2">
    <source>
        <dbReference type="Pfam" id="PF14832"/>
    </source>
</evidence>
<gene>
    <name evidence="3" type="ORF">ABL_09153</name>
</gene>
<evidence type="ECO:0000256" key="1">
    <source>
        <dbReference type="SAM" id="MobiDB-lite"/>
    </source>
</evidence>
<dbReference type="VEuPathDB" id="FungiDB:M747DRAFT_249474"/>
<dbReference type="EMBL" id="BCMY01000021">
    <property type="protein sequence ID" value="GAQ46492.1"/>
    <property type="molecule type" value="Genomic_DNA"/>
</dbReference>
<feature type="region of interest" description="Disordered" evidence="1">
    <location>
        <begin position="142"/>
        <end position="164"/>
    </location>
</feature>
<dbReference type="Gene3D" id="3.30.429.10">
    <property type="entry name" value="Macrophage Migration Inhibitory Factor"/>
    <property type="match status" value="1"/>
</dbReference>
<feature type="domain" description="Tautomerase cis-CaaD-like" evidence="2">
    <location>
        <begin position="71"/>
        <end position="154"/>
    </location>
</feature>
<dbReference type="OrthoDB" id="2129288at2759"/>
<evidence type="ECO:0000313" key="3">
    <source>
        <dbReference type="EMBL" id="GAQ46492.1"/>
    </source>
</evidence>
<sequence>MGIFDTNEAPVYPIRNRAIEYIPDIFEGRISFPLNKSPTQDARLEDISSDRDLHKSRSEGELVKGNNFDSGEGTKPFVRLTFSHIARHFPPGESPMRTRFMNKVHETLKPFIADEGYNWEVNGEELEREFVHVNGFRIPPTGSEDEKRWFRENEPSPWGPYLTE</sequence>
<feature type="region of interest" description="Disordered" evidence="1">
    <location>
        <begin position="37"/>
        <end position="68"/>
    </location>
</feature>